<dbReference type="SUPFAM" id="SSF82895">
    <property type="entry name" value="TSP-1 type 1 repeat"/>
    <property type="match status" value="6"/>
</dbReference>
<evidence type="ECO:0000256" key="2">
    <source>
        <dbReference type="ARBA" id="ARBA00022525"/>
    </source>
</evidence>
<dbReference type="InterPro" id="IPR002919">
    <property type="entry name" value="TIL_dom"/>
</dbReference>
<dbReference type="InterPro" id="IPR036383">
    <property type="entry name" value="TSP1_rpt_sf"/>
</dbReference>
<feature type="domain" description="TIL" evidence="6">
    <location>
        <begin position="644"/>
        <end position="693"/>
    </location>
</feature>
<dbReference type="AlphaFoldDB" id="A0A553Q952"/>
<keyword evidence="4" id="KW-0677">Repeat</keyword>
<evidence type="ECO:0000256" key="5">
    <source>
        <dbReference type="ARBA" id="ARBA00023157"/>
    </source>
</evidence>
<dbReference type="InterPro" id="IPR036084">
    <property type="entry name" value="Ser_inhib-like_sf"/>
</dbReference>
<dbReference type="PANTHER" id="PTHR22906">
    <property type="entry name" value="PROPERDIN"/>
    <property type="match status" value="1"/>
</dbReference>
<dbReference type="Gene3D" id="2.10.25.10">
    <property type="entry name" value="Laminin"/>
    <property type="match status" value="4"/>
</dbReference>
<dbReference type="Gene3D" id="2.20.100.10">
    <property type="entry name" value="Thrombospondin type-1 (TSP1) repeat"/>
    <property type="match status" value="6"/>
</dbReference>
<sequence>GCQCPPGLFLENGRCVNSSECECLWEGMIVQPGQRVSNHRCSLCVCKGGRVICDESSCVAHCDWSAWSSWTSCDSSCGDGVQHRYRSPLSAVAAVRVEPCEGDSTEARRCYSPCTDRTEGLWWSEWTAWSECSKTCFHHVDAVGLRRRFRSCNHTLIDAHSICGGDAEENEPCNTLHCPVNGMWSTWSSWSTCSSPCDSGVQTRDRSCSAPPPLYGGLLCPGPHIQTRDCNALPCSGVCPKGMTFLSKQGCEAQGGACPRVCLDAMEEVECASECYDGCYCSSNFYLFNNTCVSLDQCPCFHEGTLYRPGDRLPYDRCNNCENICQSPLVWQRVKHEGQPQEAAKLPQGDWGNISTTRPDHVIRAIRKYLCERRNAVWKSTLSCRTCDVGIRRRYRSGTNPAPAFGGQLCKGERIELDTCSVKPCFDDGNVCSSGQRWTECVRHQLLCSDLGFEVQGDAGCHPGCQCPEGSALQGIECVPLSRCHCHIDGEQYHPGATVRQHCNNCTCESGKLVNCTNVECNGKWMAAGHPGLPGGGVQSGAVLVFSHVSASVLNRLQLEMVCPALDQNEKIECVFLLPAAVRDGGWSDWTSWMSCSKSCGGGVRSRRRHCNQPITAADGDYCEGLDTECNHLFAVSSCSHIPGSVFSACGPSCPRSCDDLTFCQWRCEPGCYCTEGKVLSSNGTECVEREACSCLDLNTGRRVRPGETILTPDACNNCTCNGGKLSCSENPCPVTRFRSCSCPESRSGGAMCLEQQEEQGGVGVQIQRKNCSSISFCPVHGSWGTWSSWSACDPCAGVSVRQRECNSPPARFGGRSCAGVNRQSRGCSENNTVCSDCGGGQEDWKCGKPCPRSCSDLHGDTECLDLDQCSQTCGCPSNTLMQDGVCVEPDLCRCKHHNTSSGVTQTGDVSWTGDSNWYTLSPGETISDLCHNWFFLARVMLESFCVNLFLVVKSMVDGVNGLPGPVAPPSAGVESGPDCVSVITRPLRAKVETVWEQRDRRVSATHITVQCQVVSGLCGQHGPPVQSAVVEDLGVAADPVRTCRAQG</sequence>
<comment type="caution">
    <text evidence="7">The sequence shown here is derived from an EMBL/GenBank/DDBJ whole genome shotgun (WGS) entry which is preliminary data.</text>
</comment>
<dbReference type="Proteomes" id="UP000316079">
    <property type="component" value="Unassembled WGS sequence"/>
</dbReference>
<evidence type="ECO:0000256" key="1">
    <source>
        <dbReference type="ARBA" id="ARBA00004613"/>
    </source>
</evidence>
<dbReference type="InterPro" id="IPR052065">
    <property type="entry name" value="Compl_asym_regulator"/>
</dbReference>
<dbReference type="STRING" id="623744.A0A553Q952"/>
<dbReference type="Pfam" id="PF00090">
    <property type="entry name" value="TSP_1"/>
    <property type="match status" value="6"/>
</dbReference>
<dbReference type="CDD" id="cd19941">
    <property type="entry name" value="TIL"/>
    <property type="match status" value="3"/>
</dbReference>
<dbReference type="SMART" id="SM00209">
    <property type="entry name" value="TSP1"/>
    <property type="match status" value="6"/>
</dbReference>
<dbReference type="EMBL" id="SRMA01026216">
    <property type="protein sequence ID" value="TRY86465.1"/>
    <property type="molecule type" value="Genomic_DNA"/>
</dbReference>
<dbReference type="PRINTS" id="PR01705">
    <property type="entry name" value="TSP1REPEAT"/>
</dbReference>
<dbReference type="InterPro" id="IPR000884">
    <property type="entry name" value="TSP1_rpt"/>
</dbReference>
<evidence type="ECO:0000256" key="3">
    <source>
        <dbReference type="ARBA" id="ARBA00022729"/>
    </source>
</evidence>
<dbReference type="OrthoDB" id="446173at2759"/>
<keyword evidence="5" id="KW-1015">Disulfide bond</keyword>
<evidence type="ECO:0000313" key="8">
    <source>
        <dbReference type="Proteomes" id="UP000316079"/>
    </source>
</evidence>
<name>A0A553Q952_9TELE</name>
<accession>A0A553Q952</accession>
<evidence type="ECO:0000313" key="7">
    <source>
        <dbReference type="EMBL" id="TRY86465.1"/>
    </source>
</evidence>
<feature type="non-terminal residue" evidence="7">
    <location>
        <position position="1"/>
    </location>
</feature>
<dbReference type="Pfam" id="PF01826">
    <property type="entry name" value="TIL"/>
    <property type="match status" value="2"/>
</dbReference>
<keyword evidence="8" id="KW-1185">Reference proteome</keyword>
<reference evidence="7 8" key="1">
    <citation type="journal article" date="2019" name="Sci. Data">
        <title>Hybrid genome assembly and annotation of Danionella translucida.</title>
        <authorList>
            <person name="Kadobianskyi M."/>
            <person name="Schulze L."/>
            <person name="Schuelke M."/>
            <person name="Judkewitz B."/>
        </authorList>
    </citation>
    <scope>NUCLEOTIDE SEQUENCE [LARGE SCALE GENOMIC DNA]</scope>
    <source>
        <strain evidence="7 8">Bolton</strain>
    </source>
</reference>
<organism evidence="7 8">
    <name type="scientific">Danionella cerebrum</name>
    <dbReference type="NCBI Taxonomy" id="2873325"/>
    <lineage>
        <taxon>Eukaryota</taxon>
        <taxon>Metazoa</taxon>
        <taxon>Chordata</taxon>
        <taxon>Craniata</taxon>
        <taxon>Vertebrata</taxon>
        <taxon>Euteleostomi</taxon>
        <taxon>Actinopterygii</taxon>
        <taxon>Neopterygii</taxon>
        <taxon>Teleostei</taxon>
        <taxon>Ostariophysi</taxon>
        <taxon>Cypriniformes</taxon>
        <taxon>Danionidae</taxon>
        <taxon>Danioninae</taxon>
        <taxon>Danionella</taxon>
    </lineage>
</organism>
<gene>
    <name evidence="7" type="ORF">DNTS_025550</name>
</gene>
<feature type="domain" description="TIL" evidence="6">
    <location>
        <begin position="838"/>
        <end position="893"/>
    </location>
</feature>
<protein>
    <recommendedName>
        <fullName evidence="6">TIL domain-containing protein</fullName>
    </recommendedName>
</protein>
<dbReference type="SUPFAM" id="SSF57567">
    <property type="entry name" value="Serine protease inhibitors"/>
    <property type="match status" value="3"/>
</dbReference>
<comment type="subcellular location">
    <subcellularLocation>
        <location evidence="1">Secreted</location>
    </subcellularLocation>
</comment>
<keyword evidence="2" id="KW-0964">Secreted</keyword>
<evidence type="ECO:0000259" key="6">
    <source>
        <dbReference type="Pfam" id="PF01826"/>
    </source>
</evidence>
<dbReference type="PANTHER" id="PTHR22906:SF43">
    <property type="entry name" value="PROPERDIN"/>
    <property type="match status" value="1"/>
</dbReference>
<dbReference type="FunFam" id="2.20.100.10:FF:000001">
    <property type="entry name" value="semaphorin-5A isoform X1"/>
    <property type="match status" value="2"/>
</dbReference>
<evidence type="ECO:0000256" key="4">
    <source>
        <dbReference type="ARBA" id="ARBA00022737"/>
    </source>
</evidence>
<dbReference type="PROSITE" id="PS50092">
    <property type="entry name" value="TSP1"/>
    <property type="match status" value="6"/>
</dbReference>
<keyword evidence="3" id="KW-0732">Signal</keyword>
<proteinExistence type="predicted"/>
<dbReference type="SUPFAM" id="SSF57603">
    <property type="entry name" value="FnI-like domain"/>
    <property type="match status" value="1"/>
</dbReference>